<evidence type="ECO:0000256" key="8">
    <source>
        <dbReference type="ARBA" id="ARBA00022989"/>
    </source>
</evidence>
<evidence type="ECO:0000256" key="6">
    <source>
        <dbReference type="ARBA" id="ARBA00022723"/>
    </source>
</evidence>
<evidence type="ECO:0000256" key="4">
    <source>
        <dbReference type="ARBA" id="ARBA00022617"/>
    </source>
</evidence>
<dbReference type="SMART" id="SM00665">
    <property type="entry name" value="B561"/>
    <property type="match status" value="1"/>
</dbReference>
<feature type="transmembrane region" description="Helical" evidence="12">
    <location>
        <begin position="192"/>
        <end position="210"/>
    </location>
</feature>
<dbReference type="AlphaFoldDB" id="A0A7S9PSI2"/>
<feature type="transmembrane region" description="Helical" evidence="12">
    <location>
        <begin position="74"/>
        <end position="93"/>
    </location>
</feature>
<comment type="subcellular location">
    <subcellularLocation>
        <location evidence="2">Membrane</location>
        <topology evidence="2">Multi-pass membrane protein</topology>
    </subcellularLocation>
</comment>
<keyword evidence="7" id="KW-0249">Electron transport</keyword>
<dbReference type="PANTHER" id="PTHR15422">
    <property type="entry name" value="OS05G0565100 PROTEIN"/>
    <property type="match status" value="1"/>
</dbReference>
<name>A0A7S9PSI2_EPIFF</name>
<feature type="transmembrane region" description="Helical" evidence="12">
    <location>
        <begin position="222"/>
        <end position="240"/>
    </location>
</feature>
<evidence type="ECO:0000256" key="7">
    <source>
        <dbReference type="ARBA" id="ARBA00022982"/>
    </source>
</evidence>
<dbReference type="Pfam" id="PF03188">
    <property type="entry name" value="Cytochrom_B561"/>
    <property type="match status" value="1"/>
</dbReference>
<dbReference type="EMBL" id="CP031385">
    <property type="protein sequence ID" value="QPG94548.1"/>
    <property type="molecule type" value="Genomic_DNA"/>
</dbReference>
<dbReference type="GO" id="GO:0016020">
    <property type="term" value="C:membrane"/>
    <property type="evidence" value="ECO:0007669"/>
    <property type="project" value="UniProtKB-SubCell"/>
</dbReference>
<proteinExistence type="predicted"/>
<evidence type="ECO:0000256" key="5">
    <source>
        <dbReference type="ARBA" id="ARBA00022692"/>
    </source>
</evidence>
<keyword evidence="6" id="KW-0479">Metal-binding</keyword>
<dbReference type="PANTHER" id="PTHR15422:SF45">
    <property type="entry name" value="CYTOCHROME B561 DOMAIN-CONTAINING PROTEIN"/>
    <property type="match status" value="1"/>
</dbReference>
<dbReference type="GO" id="GO:0046872">
    <property type="term" value="F:metal ion binding"/>
    <property type="evidence" value="ECO:0007669"/>
    <property type="project" value="UniProtKB-KW"/>
</dbReference>
<feature type="transmembrane region" description="Helical" evidence="12">
    <location>
        <begin position="47"/>
        <end position="68"/>
    </location>
</feature>
<evidence type="ECO:0000313" key="15">
    <source>
        <dbReference type="Proteomes" id="UP000594364"/>
    </source>
</evidence>
<dbReference type="CDD" id="cd08761">
    <property type="entry name" value="Cyt_b561_CYB561D2_like"/>
    <property type="match status" value="1"/>
</dbReference>
<dbReference type="InterPro" id="IPR045150">
    <property type="entry name" value="CYB561D1/2"/>
</dbReference>
<feature type="transmembrane region" description="Helical" evidence="12">
    <location>
        <begin position="113"/>
        <end position="133"/>
    </location>
</feature>
<sequence>MASATTGLPGDVPARESLGHRRSETEPLLGKPGDAILPEGASIMRSFVIGTGIIAELGVVLLCVNIWVHILLKPVILFSGHPVAMSIAVFTLVQSILSLQPTEALHQKRIGQLVHAALNLVAFAAIVTGVVIIEVNKARSNGPHFHSAHAYVGVITLLLIAVQYAVGFTMWLTPGLYGGVDKAKKLYKYHRFSGYFVLVLLLTAVCTAMETDYVVNVLDINVWGVVLAAVVVVIGVFPRIQKQKLGFGVRRPAVSESQASD</sequence>
<organism evidence="14 15">
    <name type="scientific">Epichloe festucae (strain Fl1)</name>
    <dbReference type="NCBI Taxonomy" id="877507"/>
    <lineage>
        <taxon>Eukaryota</taxon>
        <taxon>Fungi</taxon>
        <taxon>Dikarya</taxon>
        <taxon>Ascomycota</taxon>
        <taxon>Pezizomycotina</taxon>
        <taxon>Sordariomycetes</taxon>
        <taxon>Hypocreomycetidae</taxon>
        <taxon>Hypocreales</taxon>
        <taxon>Clavicipitaceae</taxon>
        <taxon>Epichloe</taxon>
    </lineage>
</organism>
<evidence type="ECO:0000256" key="1">
    <source>
        <dbReference type="ARBA" id="ARBA00001970"/>
    </source>
</evidence>
<dbReference type="Gene3D" id="1.20.120.1770">
    <property type="match status" value="1"/>
</dbReference>
<keyword evidence="3" id="KW-0813">Transport</keyword>
<evidence type="ECO:0000256" key="12">
    <source>
        <dbReference type="SAM" id="Phobius"/>
    </source>
</evidence>
<accession>A0A7S9PSI2</accession>
<dbReference type="OrthoDB" id="432881at2759"/>
<evidence type="ECO:0000256" key="2">
    <source>
        <dbReference type="ARBA" id="ARBA00004141"/>
    </source>
</evidence>
<evidence type="ECO:0000256" key="9">
    <source>
        <dbReference type="ARBA" id="ARBA00023004"/>
    </source>
</evidence>
<keyword evidence="15" id="KW-1185">Reference proteome</keyword>
<comment type="cofactor">
    <cofactor evidence="1">
        <name>heme b</name>
        <dbReference type="ChEBI" id="CHEBI:60344"/>
    </cofactor>
</comment>
<dbReference type="PROSITE" id="PS50939">
    <property type="entry name" value="CYTOCHROME_B561"/>
    <property type="match status" value="1"/>
</dbReference>
<keyword evidence="4" id="KW-0349">Heme</keyword>
<evidence type="ECO:0000259" key="13">
    <source>
        <dbReference type="PROSITE" id="PS50939"/>
    </source>
</evidence>
<keyword evidence="8 12" id="KW-1133">Transmembrane helix</keyword>
<keyword evidence="10 12" id="KW-0472">Membrane</keyword>
<dbReference type="Proteomes" id="UP000594364">
    <property type="component" value="Chromosome 1"/>
</dbReference>
<feature type="transmembrane region" description="Helical" evidence="12">
    <location>
        <begin position="148"/>
        <end position="172"/>
    </location>
</feature>
<dbReference type="InterPro" id="IPR006593">
    <property type="entry name" value="Cyt_b561/ferric_Rdtase_TM"/>
</dbReference>
<protein>
    <recommendedName>
        <fullName evidence="13">Cytochrome b561 domain-containing protein</fullName>
    </recommendedName>
</protein>
<gene>
    <name evidence="14" type="ORF">C2857_006351</name>
</gene>
<keyword evidence="5 12" id="KW-0812">Transmembrane</keyword>
<evidence type="ECO:0000256" key="3">
    <source>
        <dbReference type="ARBA" id="ARBA00022448"/>
    </source>
</evidence>
<feature type="compositionally biased region" description="Basic and acidic residues" evidence="11">
    <location>
        <begin position="13"/>
        <end position="25"/>
    </location>
</feature>
<feature type="region of interest" description="Disordered" evidence="11">
    <location>
        <begin position="1"/>
        <end position="33"/>
    </location>
</feature>
<evidence type="ECO:0000256" key="11">
    <source>
        <dbReference type="SAM" id="MobiDB-lite"/>
    </source>
</evidence>
<dbReference type="GO" id="GO:0140575">
    <property type="term" value="F:transmembrane monodehydroascorbate reductase activity"/>
    <property type="evidence" value="ECO:0007669"/>
    <property type="project" value="InterPro"/>
</dbReference>
<reference evidence="14 15" key="1">
    <citation type="journal article" date="2018" name="PLoS Genet.">
        <title>Repeat elements organise 3D genome structure and mediate transcription in the filamentous fungus Epichloe festucae.</title>
        <authorList>
            <person name="Winter D.J."/>
            <person name="Ganley A.R.D."/>
            <person name="Young C.A."/>
            <person name="Liachko I."/>
            <person name="Schardl C.L."/>
            <person name="Dupont P.Y."/>
            <person name="Berry D."/>
            <person name="Ram A."/>
            <person name="Scott B."/>
            <person name="Cox M.P."/>
        </authorList>
    </citation>
    <scope>NUCLEOTIDE SEQUENCE [LARGE SCALE GENOMIC DNA]</scope>
    <source>
        <strain evidence="14 15">Fl1</strain>
    </source>
</reference>
<feature type="domain" description="Cytochrome b561" evidence="13">
    <location>
        <begin position="45"/>
        <end position="243"/>
    </location>
</feature>
<keyword evidence="9" id="KW-0408">Iron</keyword>
<evidence type="ECO:0000256" key="10">
    <source>
        <dbReference type="ARBA" id="ARBA00023136"/>
    </source>
</evidence>
<evidence type="ECO:0000313" key="14">
    <source>
        <dbReference type="EMBL" id="QPG94548.1"/>
    </source>
</evidence>